<protein>
    <submittedName>
        <fullName evidence="1">Uncharacterized protein</fullName>
    </submittedName>
</protein>
<proteinExistence type="predicted"/>
<sequence length="50" mass="6008">MRSKIPSFTLLVAPLYCLKTSFLCGNNFTFFERHQCMCLPFPRHISIWRR</sequence>
<reference evidence="1" key="1">
    <citation type="submission" date="2014-11" db="EMBL/GenBank/DDBJ databases">
        <authorList>
            <person name="Amaro Gonzalez C."/>
        </authorList>
    </citation>
    <scope>NUCLEOTIDE SEQUENCE</scope>
</reference>
<accession>A0A0E9SHM0</accession>
<dbReference type="EMBL" id="GBXM01067796">
    <property type="protein sequence ID" value="JAH40781.1"/>
    <property type="molecule type" value="Transcribed_RNA"/>
</dbReference>
<reference evidence="1" key="2">
    <citation type="journal article" date="2015" name="Fish Shellfish Immunol.">
        <title>Early steps in the European eel (Anguilla anguilla)-Vibrio vulnificus interaction in the gills: Role of the RtxA13 toxin.</title>
        <authorList>
            <person name="Callol A."/>
            <person name="Pajuelo D."/>
            <person name="Ebbesson L."/>
            <person name="Teles M."/>
            <person name="MacKenzie S."/>
            <person name="Amaro C."/>
        </authorList>
    </citation>
    <scope>NUCLEOTIDE SEQUENCE</scope>
</reference>
<dbReference type="AlphaFoldDB" id="A0A0E9SHM0"/>
<organism evidence="1">
    <name type="scientific">Anguilla anguilla</name>
    <name type="common">European freshwater eel</name>
    <name type="synonym">Muraena anguilla</name>
    <dbReference type="NCBI Taxonomy" id="7936"/>
    <lineage>
        <taxon>Eukaryota</taxon>
        <taxon>Metazoa</taxon>
        <taxon>Chordata</taxon>
        <taxon>Craniata</taxon>
        <taxon>Vertebrata</taxon>
        <taxon>Euteleostomi</taxon>
        <taxon>Actinopterygii</taxon>
        <taxon>Neopterygii</taxon>
        <taxon>Teleostei</taxon>
        <taxon>Anguilliformes</taxon>
        <taxon>Anguillidae</taxon>
        <taxon>Anguilla</taxon>
    </lineage>
</organism>
<name>A0A0E9SHM0_ANGAN</name>
<evidence type="ECO:0000313" key="1">
    <source>
        <dbReference type="EMBL" id="JAH40781.1"/>
    </source>
</evidence>